<comment type="similarity">
    <text evidence="1">In the N-terminal section; belongs to the PMEI family.</text>
</comment>
<comment type="similarity">
    <text evidence="2">In the C-terminal section; belongs to the pectinesterase family.</text>
</comment>
<keyword evidence="9" id="KW-1133">Transmembrane helix</keyword>
<dbReference type="FunFam" id="1.20.140.40:FF:000010">
    <property type="entry name" value="Pectinesterase"/>
    <property type="match status" value="1"/>
</dbReference>
<dbReference type="GO" id="GO:0004857">
    <property type="term" value="F:enzyme inhibitor activity"/>
    <property type="evidence" value="ECO:0007669"/>
    <property type="project" value="InterPro"/>
</dbReference>
<dbReference type="Gene3D" id="1.20.140.40">
    <property type="entry name" value="Invertase/pectin methylesterase inhibitor family protein"/>
    <property type="match status" value="1"/>
</dbReference>
<dbReference type="NCBIfam" id="TIGR01614">
    <property type="entry name" value="PME_inhib"/>
    <property type="match status" value="1"/>
</dbReference>
<feature type="transmembrane region" description="Helical" evidence="9">
    <location>
        <begin position="41"/>
        <end position="62"/>
    </location>
</feature>
<dbReference type="EC" id="3.1.1.11" evidence="3"/>
<keyword evidence="9" id="KW-0812">Transmembrane</keyword>
<evidence type="ECO:0000256" key="4">
    <source>
        <dbReference type="ARBA" id="ARBA00022729"/>
    </source>
</evidence>
<dbReference type="InterPro" id="IPR006501">
    <property type="entry name" value="Pectinesterase_inhib_dom"/>
</dbReference>
<evidence type="ECO:0000313" key="11">
    <source>
        <dbReference type="EMBL" id="CAI0399409.1"/>
    </source>
</evidence>
<protein>
    <recommendedName>
        <fullName evidence="3">pectinesterase</fullName>
        <ecNumber evidence="3">3.1.1.11</ecNumber>
    </recommendedName>
</protein>
<feature type="domain" description="Pectinesterase inhibitor" evidence="10">
    <location>
        <begin position="82"/>
        <end position="240"/>
    </location>
</feature>
<accession>A0AAV0IQK9</accession>
<dbReference type="InterPro" id="IPR035513">
    <property type="entry name" value="Invertase/methylesterase_inhib"/>
</dbReference>
<feature type="region of interest" description="Disordered" evidence="8">
    <location>
        <begin position="17"/>
        <end position="36"/>
    </location>
</feature>
<dbReference type="SUPFAM" id="SSF101148">
    <property type="entry name" value="Plant invertase/pectin methylesterase inhibitor"/>
    <property type="match status" value="1"/>
</dbReference>
<keyword evidence="12" id="KW-1185">Reference proteome</keyword>
<dbReference type="CDD" id="cd15798">
    <property type="entry name" value="PMEI-like_3"/>
    <property type="match status" value="1"/>
</dbReference>
<dbReference type="Pfam" id="PF04043">
    <property type="entry name" value="PMEI"/>
    <property type="match status" value="1"/>
</dbReference>
<evidence type="ECO:0000256" key="7">
    <source>
        <dbReference type="ARBA" id="ARBA00038471"/>
    </source>
</evidence>
<evidence type="ECO:0000256" key="5">
    <source>
        <dbReference type="ARBA" id="ARBA00023157"/>
    </source>
</evidence>
<evidence type="ECO:0000259" key="10">
    <source>
        <dbReference type="SMART" id="SM00856"/>
    </source>
</evidence>
<evidence type="ECO:0000313" key="12">
    <source>
        <dbReference type="Proteomes" id="UP001154282"/>
    </source>
</evidence>
<comment type="similarity">
    <text evidence="7">Belongs to the PMEI family.</text>
</comment>
<evidence type="ECO:0000256" key="2">
    <source>
        <dbReference type="ARBA" id="ARBA00007786"/>
    </source>
</evidence>
<dbReference type="SMART" id="SM00856">
    <property type="entry name" value="PMEI"/>
    <property type="match status" value="1"/>
</dbReference>
<evidence type="ECO:0000256" key="3">
    <source>
        <dbReference type="ARBA" id="ARBA00013229"/>
    </source>
</evidence>
<evidence type="ECO:0000256" key="9">
    <source>
        <dbReference type="SAM" id="Phobius"/>
    </source>
</evidence>
<organism evidence="11 12">
    <name type="scientific">Linum tenue</name>
    <dbReference type="NCBI Taxonomy" id="586396"/>
    <lineage>
        <taxon>Eukaryota</taxon>
        <taxon>Viridiplantae</taxon>
        <taxon>Streptophyta</taxon>
        <taxon>Embryophyta</taxon>
        <taxon>Tracheophyta</taxon>
        <taxon>Spermatophyta</taxon>
        <taxon>Magnoliopsida</taxon>
        <taxon>eudicotyledons</taxon>
        <taxon>Gunneridae</taxon>
        <taxon>Pentapetalae</taxon>
        <taxon>rosids</taxon>
        <taxon>fabids</taxon>
        <taxon>Malpighiales</taxon>
        <taxon>Linaceae</taxon>
        <taxon>Linum</taxon>
    </lineage>
</organism>
<keyword evidence="9" id="KW-0472">Membrane</keyword>
<evidence type="ECO:0000256" key="1">
    <source>
        <dbReference type="ARBA" id="ARBA00006027"/>
    </source>
</evidence>
<gene>
    <name evidence="11" type="ORF">LITE_LOCUS10286</name>
</gene>
<name>A0AAV0IQK9_9ROSI</name>
<dbReference type="InterPro" id="IPR051955">
    <property type="entry name" value="PME_Inhibitor"/>
</dbReference>
<dbReference type="PANTHER" id="PTHR31080">
    <property type="entry name" value="PECTINESTERASE INHIBITOR-LIKE"/>
    <property type="match status" value="1"/>
</dbReference>
<dbReference type="GO" id="GO:0030599">
    <property type="term" value="F:pectinesterase activity"/>
    <property type="evidence" value="ECO:0007669"/>
    <property type="project" value="UniProtKB-EC"/>
</dbReference>
<keyword evidence="5" id="KW-1015">Disulfide bond</keyword>
<keyword evidence="4" id="KW-0732">Signal</keyword>
<dbReference type="EMBL" id="CAMGYJ010000004">
    <property type="protein sequence ID" value="CAI0399409.1"/>
    <property type="molecule type" value="Genomic_DNA"/>
</dbReference>
<evidence type="ECO:0000256" key="8">
    <source>
        <dbReference type="SAM" id="MobiDB-lite"/>
    </source>
</evidence>
<dbReference type="PANTHER" id="PTHR31080:SF303">
    <property type="entry name" value="PECTINESTERASE 1-LIKE"/>
    <property type="match status" value="1"/>
</dbReference>
<keyword evidence="6" id="KW-0325">Glycoprotein</keyword>
<reference evidence="11" key="1">
    <citation type="submission" date="2022-08" db="EMBL/GenBank/DDBJ databases">
        <authorList>
            <person name="Gutierrez-Valencia J."/>
        </authorList>
    </citation>
    <scope>NUCLEOTIDE SEQUENCE</scope>
</reference>
<dbReference type="AlphaFoldDB" id="A0AAV0IQK9"/>
<dbReference type="Proteomes" id="UP001154282">
    <property type="component" value="Unassembled WGS sequence"/>
</dbReference>
<comment type="caution">
    <text evidence="11">The sequence shown here is derived from an EMBL/GenBank/DDBJ whole genome shotgun (WGS) entry which is preliminary data.</text>
</comment>
<evidence type="ECO:0000256" key="6">
    <source>
        <dbReference type="ARBA" id="ARBA00023180"/>
    </source>
</evidence>
<sequence length="256" mass="27350">MESINFAKGYDKVRSSSSVHLEVEDQGRHPQATKPIKKSRIAVASAAVFLTAALALMLFALIHHTNTEHPSPPEDHPVAAATTLDSIRAVCNVTQHPDSCLAAISAAVGGNPKPVTDPEEILKVSIQVSLKRFADLASLFRNSSGGEWGSKAAVDDCVDQLGEGVSNLNQSLAAMEVEASTEGKMLTPAKIDDLKTWISAAMTDEETCGDGLEEMGAKVPEGVKAEMEDCKQLLSNSLAILANMPSLLRHFHLQMH</sequence>
<proteinExistence type="inferred from homology"/>